<evidence type="ECO:0000313" key="2">
    <source>
        <dbReference type="Proteomes" id="UP000281553"/>
    </source>
</evidence>
<protein>
    <submittedName>
        <fullName evidence="1">Uncharacterized protein</fullName>
    </submittedName>
</protein>
<evidence type="ECO:0000313" key="1">
    <source>
        <dbReference type="EMBL" id="VDK30330.1"/>
    </source>
</evidence>
<sequence length="138" mass="15318">MLPMFHIKLNIPYGLYRPLDKEFGMFLGIPGSGPATIVFTPSSPEKAPTAIVVNEQGSSLPDLPVPSGVGKRERVEVDPKKWTPLMLLYDEDVKNIELNGGIQFYTEDLKSPDKNTVLVPHRTSQASILPLMSFPLKR</sequence>
<gene>
    <name evidence="1" type="ORF">DILT_LOCUS147</name>
</gene>
<reference evidence="1 2" key="1">
    <citation type="submission" date="2018-11" db="EMBL/GenBank/DDBJ databases">
        <authorList>
            <consortium name="Pathogen Informatics"/>
        </authorList>
    </citation>
    <scope>NUCLEOTIDE SEQUENCE [LARGE SCALE GENOMIC DNA]</scope>
</reference>
<organism evidence="1 2">
    <name type="scientific">Dibothriocephalus latus</name>
    <name type="common">Fish tapeworm</name>
    <name type="synonym">Diphyllobothrium latum</name>
    <dbReference type="NCBI Taxonomy" id="60516"/>
    <lineage>
        <taxon>Eukaryota</taxon>
        <taxon>Metazoa</taxon>
        <taxon>Spiralia</taxon>
        <taxon>Lophotrochozoa</taxon>
        <taxon>Platyhelminthes</taxon>
        <taxon>Cestoda</taxon>
        <taxon>Eucestoda</taxon>
        <taxon>Diphyllobothriidea</taxon>
        <taxon>Diphyllobothriidae</taxon>
        <taxon>Dibothriocephalus</taxon>
    </lineage>
</organism>
<dbReference type="EMBL" id="UYRU01000549">
    <property type="protein sequence ID" value="VDK30330.1"/>
    <property type="molecule type" value="Genomic_DNA"/>
</dbReference>
<name>A0A3P6PEY4_DIBLA</name>
<proteinExistence type="predicted"/>
<dbReference type="AlphaFoldDB" id="A0A3P6PEY4"/>
<dbReference type="Proteomes" id="UP000281553">
    <property type="component" value="Unassembled WGS sequence"/>
</dbReference>
<keyword evidence="2" id="KW-1185">Reference proteome</keyword>
<accession>A0A3P6PEY4</accession>